<dbReference type="STRING" id="686832.A0A0C2XN07"/>
<gene>
    <name evidence="2" type="ORF">M413DRAFT_447419</name>
</gene>
<dbReference type="OrthoDB" id="3067692at2759"/>
<dbReference type="InterPro" id="IPR011011">
    <property type="entry name" value="Znf_FYVE_PHD"/>
</dbReference>
<dbReference type="Gene3D" id="3.30.40.10">
    <property type="entry name" value="Zinc/RING finger domain, C3HC4 (zinc finger)"/>
    <property type="match status" value="1"/>
</dbReference>
<dbReference type="EMBL" id="KN831787">
    <property type="protein sequence ID" value="KIM39063.1"/>
    <property type="molecule type" value="Genomic_DNA"/>
</dbReference>
<keyword evidence="3" id="KW-1185">Reference proteome</keyword>
<feature type="non-terminal residue" evidence="2">
    <location>
        <position position="1"/>
    </location>
</feature>
<reference evidence="3" key="2">
    <citation type="submission" date="2015-01" db="EMBL/GenBank/DDBJ databases">
        <title>Evolutionary Origins and Diversification of the Mycorrhizal Mutualists.</title>
        <authorList>
            <consortium name="DOE Joint Genome Institute"/>
            <consortium name="Mycorrhizal Genomics Consortium"/>
            <person name="Kohler A."/>
            <person name="Kuo A."/>
            <person name="Nagy L.G."/>
            <person name="Floudas D."/>
            <person name="Copeland A."/>
            <person name="Barry K.W."/>
            <person name="Cichocki N."/>
            <person name="Veneault-Fourrey C."/>
            <person name="LaButti K."/>
            <person name="Lindquist E.A."/>
            <person name="Lipzen A."/>
            <person name="Lundell T."/>
            <person name="Morin E."/>
            <person name="Murat C."/>
            <person name="Riley R."/>
            <person name="Ohm R."/>
            <person name="Sun H."/>
            <person name="Tunlid A."/>
            <person name="Henrissat B."/>
            <person name="Grigoriev I.V."/>
            <person name="Hibbett D.S."/>
            <person name="Martin F."/>
        </authorList>
    </citation>
    <scope>NUCLEOTIDE SEQUENCE [LARGE SCALE GENOMIC DNA]</scope>
    <source>
        <strain evidence="3">h7</strain>
    </source>
</reference>
<dbReference type="InterPro" id="IPR013083">
    <property type="entry name" value="Znf_RING/FYVE/PHD"/>
</dbReference>
<feature type="region of interest" description="Disordered" evidence="1">
    <location>
        <begin position="1"/>
        <end position="35"/>
    </location>
</feature>
<proteinExistence type="predicted"/>
<dbReference type="SUPFAM" id="SSF57903">
    <property type="entry name" value="FYVE/PHD zinc finger"/>
    <property type="match status" value="1"/>
</dbReference>
<protein>
    <submittedName>
        <fullName evidence="2">Uncharacterized protein</fullName>
    </submittedName>
</protein>
<dbReference type="AlphaFoldDB" id="A0A0C2XN07"/>
<dbReference type="Proteomes" id="UP000053424">
    <property type="component" value="Unassembled WGS sequence"/>
</dbReference>
<accession>A0A0C2XN07</accession>
<evidence type="ECO:0000313" key="2">
    <source>
        <dbReference type="EMBL" id="KIM39063.1"/>
    </source>
</evidence>
<evidence type="ECO:0000313" key="3">
    <source>
        <dbReference type="Proteomes" id="UP000053424"/>
    </source>
</evidence>
<dbReference type="HOGENOM" id="CLU_049631_0_0_1"/>
<evidence type="ECO:0000256" key="1">
    <source>
        <dbReference type="SAM" id="MobiDB-lite"/>
    </source>
</evidence>
<reference evidence="2 3" key="1">
    <citation type="submission" date="2014-04" db="EMBL/GenBank/DDBJ databases">
        <authorList>
            <consortium name="DOE Joint Genome Institute"/>
            <person name="Kuo A."/>
            <person name="Gay G."/>
            <person name="Dore J."/>
            <person name="Kohler A."/>
            <person name="Nagy L.G."/>
            <person name="Floudas D."/>
            <person name="Copeland A."/>
            <person name="Barry K.W."/>
            <person name="Cichocki N."/>
            <person name="Veneault-Fourrey C."/>
            <person name="LaButti K."/>
            <person name="Lindquist E.A."/>
            <person name="Lipzen A."/>
            <person name="Lundell T."/>
            <person name="Morin E."/>
            <person name="Murat C."/>
            <person name="Sun H."/>
            <person name="Tunlid A."/>
            <person name="Henrissat B."/>
            <person name="Grigoriev I.V."/>
            <person name="Hibbett D.S."/>
            <person name="Martin F."/>
            <person name="Nordberg H.P."/>
            <person name="Cantor M.N."/>
            <person name="Hua S.X."/>
        </authorList>
    </citation>
    <scope>NUCLEOTIDE SEQUENCE [LARGE SCALE GENOMIC DNA]</scope>
    <source>
        <strain evidence="3">h7</strain>
    </source>
</reference>
<name>A0A0C2XN07_HEBCY</name>
<sequence length="411" mass="45832">MVQTRQSKKGATAQKTRKKKVSPTQKLTKRSAGALAPHLQLRTATAGSANKRAVTKIQHVSNHKGITVLLHGEPYDGDHDRFCSRCHDGNSSRGCDFCPRSFCSSCVIPASHPIPEVFRCPHCHRFGVGEKGKVNKDPYTNGFSYVGELSTRENWTRCRSEPLIMISARLEGMPLFGSAAALIYHHLYTYLLGNIALVDFGANLVELTAEFNQRLERFRNGRFLVILMDHSSPDTGDVHIAPNNAGATTLRELFDFFLDGGLRDILKNGQQNTLVLHSCGGVVAHSEPLEYLKRLTTPADDESALFLQIIAFSQQNLQLAFTNNFLCDYAQNYFIHDKVHVGATIFEHQTLGPHTDVVLFKAATLTRFFWAHPVLRPHGKTAPTMCNTCKCFMPWIDADGKKRKSGNIKDH</sequence>
<organism evidence="2 3">
    <name type="scientific">Hebeloma cylindrosporum</name>
    <dbReference type="NCBI Taxonomy" id="76867"/>
    <lineage>
        <taxon>Eukaryota</taxon>
        <taxon>Fungi</taxon>
        <taxon>Dikarya</taxon>
        <taxon>Basidiomycota</taxon>
        <taxon>Agaricomycotina</taxon>
        <taxon>Agaricomycetes</taxon>
        <taxon>Agaricomycetidae</taxon>
        <taxon>Agaricales</taxon>
        <taxon>Agaricineae</taxon>
        <taxon>Hymenogastraceae</taxon>
        <taxon>Hebeloma</taxon>
    </lineage>
</organism>